<evidence type="ECO:0000313" key="4">
    <source>
        <dbReference type="Proteomes" id="UP000052020"/>
    </source>
</evidence>
<comment type="caution">
    <text evidence="3">The sequence shown here is derived from an EMBL/GenBank/DDBJ whole genome shotgun (WGS) entry which is preliminary data.</text>
</comment>
<dbReference type="Gene3D" id="2.60.120.260">
    <property type="entry name" value="Galactose-binding domain-like"/>
    <property type="match status" value="1"/>
</dbReference>
<dbReference type="InterPro" id="IPR011990">
    <property type="entry name" value="TPR-like_helical_dom_sf"/>
</dbReference>
<proteinExistence type="predicted"/>
<reference evidence="3 4" key="1">
    <citation type="journal article" date="2015" name="Microbiome">
        <title>Genomic resolution of linkages in carbon, nitrogen, and sulfur cycling among widespread estuary sediment bacteria.</title>
        <authorList>
            <person name="Baker B.J."/>
            <person name="Lazar C.S."/>
            <person name="Teske A.P."/>
            <person name="Dick G.J."/>
        </authorList>
    </citation>
    <scope>NUCLEOTIDE SEQUENCE [LARGE SCALE GENOMIC DNA]</scope>
    <source>
        <strain evidence="3">DG_56</strain>
    </source>
</reference>
<dbReference type="AlphaFoldDB" id="A0A0S7XNC8"/>
<feature type="chain" id="PRO_5006640147" description="F5/8 type C domain-containing protein" evidence="1">
    <location>
        <begin position="20"/>
        <end position="575"/>
    </location>
</feature>
<evidence type="ECO:0000259" key="2">
    <source>
        <dbReference type="PROSITE" id="PS50022"/>
    </source>
</evidence>
<dbReference type="Gene3D" id="1.25.40.10">
    <property type="entry name" value="Tetratricopeptide repeat domain"/>
    <property type="match status" value="1"/>
</dbReference>
<accession>A0A0S7XNC8</accession>
<dbReference type="EMBL" id="LIZY01000066">
    <property type="protein sequence ID" value="KPJ63731.1"/>
    <property type="molecule type" value="Genomic_DNA"/>
</dbReference>
<dbReference type="InterPro" id="IPR008979">
    <property type="entry name" value="Galactose-bd-like_sf"/>
</dbReference>
<dbReference type="SUPFAM" id="SSF48452">
    <property type="entry name" value="TPR-like"/>
    <property type="match status" value="1"/>
</dbReference>
<gene>
    <name evidence="3" type="ORF">AMK68_03265</name>
</gene>
<organism evidence="3 4">
    <name type="scientific">candidate division KD3-62 bacterium DG_56</name>
    <dbReference type="NCBI Taxonomy" id="1704032"/>
    <lineage>
        <taxon>Bacteria</taxon>
        <taxon>candidate division KD3-62</taxon>
    </lineage>
</organism>
<evidence type="ECO:0000256" key="1">
    <source>
        <dbReference type="SAM" id="SignalP"/>
    </source>
</evidence>
<feature type="signal peptide" evidence="1">
    <location>
        <begin position="1"/>
        <end position="19"/>
    </location>
</feature>
<sequence>MRRRLLRALVCTAAITAWAEIAPAQEPSAERLVELMVGANRGWLTSAPESLSYRLAAEHLPVDGAMPAGRASPTAWDYREVVAVQYRAPRHLRAESDRGTRLLLPDGRGFRLERSVEREEWDADRVLRYLYGIGYCGAAWALAHDLGDWELGDPAREVIDGLDCYRLHGTRKTPPPERDRQVLVQEWYQYDAFDLWLEAEGYRPVREGLARGEHLAWWARYLDYRPIPDGGQAPMRIEVYGGTTDEYLPDTAPRSVYQYALIDGQAWFLQRWHDLLWSVTVTEAALDPVPIPVFYDAATLDMLSRVAWLEQELETHQQLQRWNDVLKTCVEITRAFPQHHKANAIVWMLYFWHGDYDKAIAAAELAMQGGQRVTGGIYLAWAYDAAGRREDALQTYRTVIGLAPNEESAAAAQAGLEQPWTPVGKRLRAGAEEVMVKKGRRWRVEASHNQAASALVIDGDRRTRWVSGAPQEPGMWVSVDLGETTTVSRVVFDHIGDLTMHYQDYPRRYVVEVSPDGEAWEQVGEGSGCPDGLVEARFEPRSLRQVRIRQEGSVRPYQWSVHEVYLYAPSPRPGP</sequence>
<evidence type="ECO:0000313" key="3">
    <source>
        <dbReference type="EMBL" id="KPJ63731.1"/>
    </source>
</evidence>
<dbReference type="PROSITE" id="PS50022">
    <property type="entry name" value="FA58C_3"/>
    <property type="match status" value="1"/>
</dbReference>
<dbReference type="SUPFAM" id="SSF49785">
    <property type="entry name" value="Galactose-binding domain-like"/>
    <property type="match status" value="1"/>
</dbReference>
<dbReference type="InterPro" id="IPR000421">
    <property type="entry name" value="FA58C"/>
</dbReference>
<name>A0A0S7XNC8_9BACT</name>
<keyword evidence="1" id="KW-0732">Signal</keyword>
<dbReference type="Pfam" id="PF00754">
    <property type="entry name" value="F5_F8_type_C"/>
    <property type="match status" value="1"/>
</dbReference>
<protein>
    <recommendedName>
        <fullName evidence="2">F5/8 type C domain-containing protein</fullName>
    </recommendedName>
</protein>
<dbReference type="Proteomes" id="UP000052020">
    <property type="component" value="Unassembled WGS sequence"/>
</dbReference>
<feature type="domain" description="F5/8 type C" evidence="2">
    <location>
        <begin position="424"/>
        <end position="569"/>
    </location>
</feature>